<name>A0A6J7VLT7_9CAUD</name>
<organism evidence="1">
    <name type="scientific">uncultured Caudovirales phage</name>
    <dbReference type="NCBI Taxonomy" id="2100421"/>
    <lineage>
        <taxon>Viruses</taxon>
        <taxon>Duplodnaviria</taxon>
        <taxon>Heunggongvirae</taxon>
        <taxon>Uroviricota</taxon>
        <taxon>Caudoviricetes</taxon>
        <taxon>Peduoviridae</taxon>
        <taxon>Maltschvirus</taxon>
        <taxon>Maltschvirus maltsch</taxon>
    </lineage>
</organism>
<dbReference type="EMBL" id="LR798191">
    <property type="protein sequence ID" value="CAB5079525.1"/>
    <property type="molecule type" value="Genomic_DNA"/>
</dbReference>
<reference evidence="1" key="1">
    <citation type="submission" date="2020-05" db="EMBL/GenBank/DDBJ databases">
        <authorList>
            <person name="Chiriac C."/>
            <person name="Salcher M."/>
            <person name="Ghai R."/>
            <person name="Kavagutti S V."/>
        </authorList>
    </citation>
    <scope>NUCLEOTIDE SEQUENCE</scope>
</reference>
<protein>
    <submittedName>
        <fullName evidence="1">Uncharacterized protein</fullName>
    </submittedName>
</protein>
<accession>A0A6J7VLT7</accession>
<evidence type="ECO:0000313" key="1">
    <source>
        <dbReference type="EMBL" id="CAB5079525.1"/>
    </source>
</evidence>
<gene>
    <name evidence="1" type="ORF">UFOVP143_2</name>
</gene>
<proteinExistence type="predicted"/>
<sequence>MCVPIIGAVIGAAGSIFSGMAAASAANGQAAVYKAEKQAQLYQAQSEANAGSYESSIKLDEGKRLLGKQVTGLASMGVDVSTGTPGEIITDSASAVNMDVAAIRHNWQDKSNLSSYNAKIAGLNAKIASNNAKMAMIGGVVGAISPLVGAIPGTNTTSSYG</sequence>